<keyword evidence="1" id="KW-0150">Chloroplast</keyword>
<gene>
    <name evidence="1" type="primary">psbW</name>
</gene>
<geneLocation type="chloroplast" evidence="1"/>
<evidence type="ECO:0000313" key="1">
    <source>
        <dbReference type="EMBL" id="AGI98956.1"/>
    </source>
</evidence>
<evidence type="ECO:0000313" key="2">
    <source>
        <dbReference type="EMBL" id="AGI99455.1"/>
    </source>
</evidence>
<protein>
    <submittedName>
        <fullName evidence="1">Photosystem II reaction center protein W</fullName>
    </submittedName>
</protein>
<dbReference type="Gene3D" id="2.40.30.220">
    <property type="entry name" value="Photosystem II Psb28"/>
    <property type="match status" value="1"/>
</dbReference>
<dbReference type="AlphaFoldDB" id="T1RJ16"/>
<reference evidence="1" key="1">
    <citation type="journal article" date="2013" name="BMC Genomics">
        <title>Nannochloropsis plastid and mitochondrial phylogenomes reveal organelle diversification mechanism and intragenus phylotyping strategy in microalgae.</title>
        <authorList>
            <person name="Wei L."/>
            <person name="Xin Y."/>
            <person name="Wang D."/>
            <person name="Jing X."/>
            <person name="Zhou Q."/>
            <person name="Su X."/>
            <person name="Jia J."/>
            <person name="Ning K."/>
            <person name="Chen F."/>
            <person name="Hu Q."/>
            <person name="Xu J."/>
        </authorList>
    </citation>
    <scope>NUCLEOTIDE SEQUENCE</scope>
    <source>
        <strain evidence="2">CCMP531</strain>
        <strain evidence="1">IMET1</strain>
    </source>
</reference>
<dbReference type="GeneID" id="16792105"/>
<organism evidence="1">
    <name type="scientific">Nannochloropsis oceanica</name>
    <dbReference type="NCBI Taxonomy" id="145522"/>
    <lineage>
        <taxon>Eukaryota</taxon>
        <taxon>Sar</taxon>
        <taxon>Stramenopiles</taxon>
        <taxon>Ochrophyta</taxon>
        <taxon>Eustigmatophyceae</taxon>
        <taxon>Eustigmatales</taxon>
        <taxon>Monodopsidaceae</taxon>
        <taxon>Nannochloropsis</taxon>
    </lineage>
</organism>
<dbReference type="EMBL" id="KC598086">
    <property type="protein sequence ID" value="AGI98956.1"/>
    <property type="molecule type" value="Genomic_DNA"/>
</dbReference>
<accession>T1RJ16</accession>
<proteinExistence type="predicted"/>
<keyword evidence="1" id="KW-0934">Plastid</keyword>
<dbReference type="EMBL" id="KC598090">
    <property type="protein sequence ID" value="AGI99455.1"/>
    <property type="molecule type" value="Genomic_DNA"/>
</dbReference>
<sequence length="127" mass="15152">MYTINLRRVLYTFFMTLKIKFEVHSNTLENLIPDFIRFTSSINEETSTITLNFYNPTKLFNLNLMINEEESIKAILFLNFNWKYTTKDIRIIWVKGKPFILQAVFLLTSKPESKSLKIYLDQNNLLK</sequence>
<dbReference type="InterPro" id="IPR038676">
    <property type="entry name" value="Psb28_c1_sf"/>
</dbReference>
<name>T1RJ16_9STRA</name>
<dbReference type="RefSeq" id="YP_008520101.1">
    <property type="nucleotide sequence ID" value="NC_022263.1"/>
</dbReference>